<evidence type="ECO:0000313" key="2">
    <source>
        <dbReference type="EMBL" id="PFC73275.1"/>
    </source>
</evidence>
<reference evidence="1 3" key="1">
    <citation type="submission" date="2015-12" db="EMBL/GenBank/DDBJ databases">
        <title>Bacillus cereus Group isolate.</title>
        <authorList>
            <person name="Kovac J."/>
        </authorList>
    </citation>
    <scope>NUCLEOTIDE SEQUENCE [LARGE SCALE GENOMIC DNA]</scope>
    <source>
        <strain evidence="1 3">FSL W8-0275</strain>
    </source>
</reference>
<evidence type="ECO:0000313" key="4">
    <source>
        <dbReference type="Proteomes" id="UP000220226"/>
    </source>
</evidence>
<dbReference type="PATRIC" id="fig|1396.432.peg.4325"/>
<dbReference type="Proteomes" id="UP000075591">
    <property type="component" value="Unassembled WGS sequence"/>
</dbReference>
<protein>
    <submittedName>
        <fullName evidence="2">DUF1433 domain-containing protein</fullName>
    </submittedName>
</protein>
<dbReference type="PROSITE" id="PS51257">
    <property type="entry name" value="PROKAR_LIPOPROTEIN"/>
    <property type="match status" value="1"/>
</dbReference>
<evidence type="ECO:0000313" key="3">
    <source>
        <dbReference type="Proteomes" id="UP000075591"/>
    </source>
</evidence>
<gene>
    <name evidence="1" type="ORF">AT274_29540</name>
    <name evidence="2" type="ORF">CN290_14605</name>
</gene>
<reference evidence="2 4" key="2">
    <citation type="submission" date="2017-09" db="EMBL/GenBank/DDBJ databases">
        <title>Large-scale bioinformatics analysis of Bacillus genomes uncovers conserved roles of natural products in bacterial physiology.</title>
        <authorList>
            <consortium name="Agbiome Team Llc"/>
            <person name="Bleich R.M."/>
            <person name="Grubbs K.J."/>
            <person name="Santa Maria K.C."/>
            <person name="Allen S.E."/>
            <person name="Farag S."/>
            <person name="Shank E.A."/>
            <person name="Bowers A."/>
        </authorList>
    </citation>
    <scope>NUCLEOTIDE SEQUENCE [LARGE SCALE GENOMIC DNA]</scope>
    <source>
        <strain evidence="2 4">AFS025165</strain>
    </source>
</reference>
<organism evidence="1 3">
    <name type="scientific">Bacillus cereus</name>
    <dbReference type="NCBI Taxonomy" id="1396"/>
    <lineage>
        <taxon>Bacteria</taxon>
        <taxon>Bacillati</taxon>
        <taxon>Bacillota</taxon>
        <taxon>Bacilli</taxon>
        <taxon>Bacillales</taxon>
        <taxon>Bacillaceae</taxon>
        <taxon>Bacillus</taxon>
        <taxon>Bacillus cereus group</taxon>
    </lineage>
</organism>
<accession>A0A150B6A6</accession>
<comment type="caution">
    <text evidence="1">The sequence shown here is derived from an EMBL/GenBank/DDBJ whole genome shotgun (WGS) entry which is preliminary data.</text>
</comment>
<name>A0A150B6A6_BACCE</name>
<sequence>MEIKRKKVLFSLILIILITIFGGCTMENKQEKQQEQQVIDKAKEETIKYFKETEGLDVTITKHKFGPKDFQTILISGYVTNDKSKKFTASVQYANDYHIGSISASNNFDFKH</sequence>
<dbReference type="EMBL" id="NTQT01000020">
    <property type="protein sequence ID" value="PFC73275.1"/>
    <property type="molecule type" value="Genomic_DNA"/>
</dbReference>
<proteinExistence type="predicted"/>
<dbReference type="Proteomes" id="UP000220226">
    <property type="component" value="Unassembled WGS sequence"/>
</dbReference>
<dbReference type="EMBL" id="LOMT01000035">
    <property type="protein sequence ID" value="KXY01028.1"/>
    <property type="molecule type" value="Genomic_DNA"/>
</dbReference>
<evidence type="ECO:0000313" key="1">
    <source>
        <dbReference type="EMBL" id="KXY01028.1"/>
    </source>
</evidence>
<dbReference type="RefSeq" id="WP_017561285.1">
    <property type="nucleotide sequence ID" value="NZ_JAAVIN010000001.1"/>
</dbReference>
<dbReference type="AlphaFoldDB" id="A0A150B6A6"/>